<comment type="caution">
    <text evidence="5">The sequence shown here is derived from an EMBL/GenBank/DDBJ whole genome shotgun (WGS) entry which is preliminary data.</text>
</comment>
<keyword evidence="1" id="KW-0472">Membrane</keyword>
<proteinExistence type="predicted"/>
<dbReference type="Proteomes" id="UP000576082">
    <property type="component" value="Unassembled WGS sequence"/>
</dbReference>
<evidence type="ECO:0000256" key="1">
    <source>
        <dbReference type="PROSITE-ProRule" id="PRU00473"/>
    </source>
</evidence>
<dbReference type="RefSeq" id="WP_169657374.1">
    <property type="nucleotide sequence ID" value="NZ_JABANE010000034.1"/>
</dbReference>
<organism evidence="5 6">
    <name type="scientific">Flammeovirga aprica JL-4</name>
    <dbReference type="NCBI Taxonomy" id="694437"/>
    <lineage>
        <taxon>Bacteria</taxon>
        <taxon>Pseudomonadati</taxon>
        <taxon>Bacteroidota</taxon>
        <taxon>Cytophagia</taxon>
        <taxon>Cytophagales</taxon>
        <taxon>Flammeovirgaceae</taxon>
        <taxon>Flammeovirga</taxon>
    </lineage>
</organism>
<evidence type="ECO:0000313" key="6">
    <source>
        <dbReference type="Proteomes" id="UP000576082"/>
    </source>
</evidence>
<evidence type="ECO:0000259" key="4">
    <source>
        <dbReference type="PROSITE" id="PS51123"/>
    </source>
</evidence>
<feature type="domain" description="OmpA-like" evidence="4">
    <location>
        <begin position="384"/>
        <end position="500"/>
    </location>
</feature>
<dbReference type="InterPro" id="IPR006665">
    <property type="entry name" value="OmpA-like"/>
</dbReference>
<sequence length="500" mass="57163">MNNSLNIIIRLFCFSVLLLLSQTIFAQTAGYGTLRDYAPLRYSAAYGGLNTDASFSLLHKSVNYGQGVNRNRSIITGALPWIDKETKALKGGGGLYYLNEKPTESLGFETQEIGGSFAYTVRLRKNHDLSMGLGVSWTSIRLNTEGVTTGSLWHPIYGLVDGAEINENLSTERNSYTSIYGSLLWSSLDLYDREKHRFGVNVYRLNQPKNSSDLSNDHLDLGWSAMANFHIWVNPYFTITPDLMYDYMDQRHTIQSTIWAGYHFFNENPTDPISTGGLEAGLSYSNHGQMGLGFKFDQKHYEIAFFNYFQTKATSAFPEQSTFEVAFRLKKGLAKRKRNRSVYYKSTATNPRDQYRSFNSNRGGGRDENLDTSPASTDEVIDEPRREMKPIKYILQYRLNETTLTRHSQMQLDYTVKLLKSNDHINIRIVGHSDDLGAPKVKAKVAWERAKQIRDYLRKEGIEPHRIQASSKADNEPMVDNDTDEHRAENRRVELFIYEK</sequence>
<dbReference type="InterPro" id="IPR019861">
    <property type="entry name" value="PorP/SprF_Bacteroidetes"/>
</dbReference>
<evidence type="ECO:0000256" key="2">
    <source>
        <dbReference type="SAM" id="MobiDB-lite"/>
    </source>
</evidence>
<name>A0A7X9X9W6_9BACT</name>
<gene>
    <name evidence="5" type="ORF">HHU12_14030</name>
</gene>
<reference evidence="5 6" key="1">
    <citation type="submission" date="2020-04" db="EMBL/GenBank/DDBJ databases">
        <title>Flammeovirga sp. SR4, a novel species isolated from seawater.</title>
        <authorList>
            <person name="Wang X."/>
        </authorList>
    </citation>
    <scope>NUCLEOTIDE SEQUENCE [LARGE SCALE GENOMIC DNA]</scope>
    <source>
        <strain evidence="5 6">ATCC 23126</strain>
    </source>
</reference>
<feature type="chain" id="PRO_5031258475" evidence="3">
    <location>
        <begin position="27"/>
        <end position="500"/>
    </location>
</feature>
<dbReference type="CDD" id="cd07185">
    <property type="entry name" value="OmpA_C-like"/>
    <property type="match status" value="1"/>
</dbReference>
<keyword evidence="6" id="KW-1185">Reference proteome</keyword>
<dbReference type="GO" id="GO:0016020">
    <property type="term" value="C:membrane"/>
    <property type="evidence" value="ECO:0007669"/>
    <property type="project" value="UniProtKB-UniRule"/>
</dbReference>
<evidence type="ECO:0000256" key="3">
    <source>
        <dbReference type="SAM" id="SignalP"/>
    </source>
</evidence>
<dbReference type="Pfam" id="PF11751">
    <property type="entry name" value="PorP_SprF"/>
    <property type="match status" value="1"/>
</dbReference>
<keyword evidence="3" id="KW-0732">Signal</keyword>
<dbReference type="PANTHER" id="PTHR30329">
    <property type="entry name" value="STATOR ELEMENT OF FLAGELLAR MOTOR COMPLEX"/>
    <property type="match status" value="1"/>
</dbReference>
<dbReference type="Gene3D" id="3.30.1330.60">
    <property type="entry name" value="OmpA-like domain"/>
    <property type="match status" value="1"/>
</dbReference>
<feature type="signal peptide" evidence="3">
    <location>
        <begin position="1"/>
        <end position="26"/>
    </location>
</feature>
<feature type="compositionally biased region" description="Polar residues" evidence="2">
    <location>
        <begin position="351"/>
        <end position="361"/>
    </location>
</feature>
<dbReference type="PANTHER" id="PTHR30329:SF21">
    <property type="entry name" value="LIPOPROTEIN YIAD-RELATED"/>
    <property type="match status" value="1"/>
</dbReference>
<accession>A0A7X9X9W6</accession>
<dbReference type="InterPro" id="IPR050330">
    <property type="entry name" value="Bact_OuterMem_StrucFunc"/>
</dbReference>
<feature type="region of interest" description="Disordered" evidence="2">
    <location>
        <begin position="351"/>
        <end position="378"/>
    </location>
</feature>
<dbReference type="SUPFAM" id="SSF103088">
    <property type="entry name" value="OmpA-like"/>
    <property type="match status" value="1"/>
</dbReference>
<dbReference type="Pfam" id="PF00691">
    <property type="entry name" value="OmpA"/>
    <property type="match status" value="1"/>
</dbReference>
<dbReference type="InterPro" id="IPR036737">
    <property type="entry name" value="OmpA-like_sf"/>
</dbReference>
<evidence type="ECO:0000313" key="5">
    <source>
        <dbReference type="EMBL" id="NME69089.1"/>
    </source>
</evidence>
<protein>
    <submittedName>
        <fullName evidence="5">OmpA family protein</fullName>
    </submittedName>
</protein>
<dbReference type="AlphaFoldDB" id="A0A7X9X9W6"/>
<dbReference type="EMBL" id="JABANE010000034">
    <property type="protein sequence ID" value="NME69089.1"/>
    <property type="molecule type" value="Genomic_DNA"/>
</dbReference>
<dbReference type="PROSITE" id="PS51123">
    <property type="entry name" value="OMPA_2"/>
    <property type="match status" value="1"/>
</dbReference>